<dbReference type="GO" id="GO:0030424">
    <property type="term" value="C:axon"/>
    <property type="evidence" value="ECO:0007669"/>
    <property type="project" value="TreeGrafter"/>
</dbReference>
<feature type="compositionally biased region" description="Low complexity" evidence="1">
    <location>
        <begin position="692"/>
        <end position="701"/>
    </location>
</feature>
<keyword evidence="4" id="KW-1185">Reference proteome</keyword>
<sequence>MRPALIMVLRRLDKTFTKIAKKSAIKRSTDWEAAKRLLKGVYLTFTRHPYIVHLPHLKSLISVCQNIVLGDQTPHADTALLGGSSVPSWAVALSQSSPPGFTSVAVRLIAMQMLQLGDSQTLETVCSGAFSSPEKSEIYLMNLIYPMCIRISSGLKEVPKLRQCDINFTLTVVLNCLKPIPLKPVKGSDSSSGQSLSQNTVHSVGFLEVPKLRQCDINFTLTVVLNCLKPIPLKPVKGSDSSSGQSLSQNTVHSVGFLGLKIMMVCFERQLTTEWYRISRTIRELANRGQGGVTLWNFLDFVVTYRTPLFLLLFPVIKCKYLLKICDNDVEYGYQQQIREKMSGLGLPFGRSKGCKWTLNDCEINANLILGQLLVQLMSEMRLLREELISRKTLPPVDDRKSIVGDQSSSERPEGHRLSFAFTQMAASASKLSNISSSNSNTPQSHQQSGGEPSVAYNTPTSSKASLLRGLSFRLSARGEQRVFPPRNLSVKLSRDSKRVMEGFLRRTSYPDPKEAAPPGGVEAESRSAQSEPKLFRKSTLHVKRGSKKSAKESSLSPQSLSGEALAEGVTAEDEHEIRAQIARKLSGEGSGSCSRSDSPDEERALKHRLQRQKAQSRKTFRFRKSRRGAGFLQKEEEEDKSRSKAEDDTTDGREVALAEEESSSIIERSRDGRDDESSSMELLSPKEPKNASSDESVDESAALLANDESNNTSFPFADEEEDNPFILYSFAVFVVKSDEFAAREVVLFGDGRQLQSAGHPLLRLVHALVGDQRFADPQLIPNPVESTQRLLIGGLGRRVEEGGGDLALHPRQTGHFVTPTAVHVMEEPVVGVDLSRDVRVLLELVAELDALFGADEGSDASDGRAATKRPINRGLTHECVYHLLASRARGAASSARRACATASCTTPFTASLGAPSASFKSDIISAAFAKRQLTASEPSALCMRAA</sequence>
<reference evidence="3" key="1">
    <citation type="submission" date="2020-11" db="EMBL/GenBank/DDBJ databases">
        <authorList>
            <person name="Tran Van P."/>
        </authorList>
    </citation>
    <scope>NUCLEOTIDE SEQUENCE</scope>
</reference>
<dbReference type="GO" id="GO:0034703">
    <property type="term" value="C:cation channel complex"/>
    <property type="evidence" value="ECO:0007669"/>
    <property type="project" value="TreeGrafter"/>
</dbReference>
<dbReference type="OrthoDB" id="6416618at2759"/>
<feature type="region of interest" description="Disordered" evidence="1">
    <location>
        <begin position="504"/>
        <end position="701"/>
    </location>
</feature>
<feature type="compositionally biased region" description="Low complexity" evidence="1">
    <location>
        <begin position="432"/>
        <end position="449"/>
    </location>
</feature>
<evidence type="ECO:0000313" key="4">
    <source>
        <dbReference type="Proteomes" id="UP000728032"/>
    </source>
</evidence>
<feature type="domain" description="Protein UNC80 C-terminal" evidence="2">
    <location>
        <begin position="1"/>
        <end position="202"/>
    </location>
</feature>
<feature type="compositionally biased region" description="Basic residues" evidence="1">
    <location>
        <begin position="606"/>
        <end position="628"/>
    </location>
</feature>
<protein>
    <recommendedName>
        <fullName evidence="2">Protein UNC80 C-terminal domain-containing protein</fullName>
    </recommendedName>
</protein>
<dbReference type="EMBL" id="OC921342">
    <property type="protein sequence ID" value="CAD7653313.1"/>
    <property type="molecule type" value="Genomic_DNA"/>
</dbReference>
<feature type="compositionally biased region" description="Polar residues" evidence="1">
    <location>
        <begin position="553"/>
        <end position="562"/>
    </location>
</feature>
<dbReference type="GO" id="GO:0055080">
    <property type="term" value="P:monoatomic cation homeostasis"/>
    <property type="evidence" value="ECO:0007669"/>
    <property type="project" value="TreeGrafter"/>
</dbReference>
<evidence type="ECO:0000259" key="2">
    <source>
        <dbReference type="Pfam" id="PF20262"/>
    </source>
</evidence>
<dbReference type="Proteomes" id="UP000728032">
    <property type="component" value="Unassembled WGS sequence"/>
</dbReference>
<feature type="compositionally biased region" description="Basic and acidic residues" evidence="1">
    <location>
        <begin position="668"/>
        <end position="677"/>
    </location>
</feature>
<evidence type="ECO:0000313" key="3">
    <source>
        <dbReference type="EMBL" id="CAD7653313.1"/>
    </source>
</evidence>
<dbReference type="PANTHER" id="PTHR31781:SF1">
    <property type="entry name" value="PROTEIN UNC-80 HOMOLOG"/>
    <property type="match status" value="1"/>
</dbReference>
<dbReference type="InterPro" id="IPR046460">
    <property type="entry name" value="UNC80_C"/>
</dbReference>
<feature type="domain" description="Protein UNC80 C-terminal" evidence="2">
    <location>
        <begin position="205"/>
        <end position="354"/>
    </location>
</feature>
<feature type="region of interest" description="Disordered" evidence="1">
    <location>
        <begin position="432"/>
        <end position="461"/>
    </location>
</feature>
<name>A0A7R9M4R5_9ACAR</name>
<accession>A0A7R9M4R5</accession>
<dbReference type="PANTHER" id="PTHR31781">
    <property type="entry name" value="UNC80"/>
    <property type="match status" value="1"/>
</dbReference>
<feature type="compositionally biased region" description="Basic residues" evidence="1">
    <location>
        <begin position="536"/>
        <end position="549"/>
    </location>
</feature>
<dbReference type="EMBL" id="CAJPVJ010006517">
    <property type="protein sequence ID" value="CAG2170500.1"/>
    <property type="molecule type" value="Genomic_DNA"/>
</dbReference>
<evidence type="ECO:0000256" key="1">
    <source>
        <dbReference type="SAM" id="MobiDB-lite"/>
    </source>
</evidence>
<organism evidence="3">
    <name type="scientific">Oppiella nova</name>
    <dbReference type="NCBI Taxonomy" id="334625"/>
    <lineage>
        <taxon>Eukaryota</taxon>
        <taxon>Metazoa</taxon>
        <taxon>Ecdysozoa</taxon>
        <taxon>Arthropoda</taxon>
        <taxon>Chelicerata</taxon>
        <taxon>Arachnida</taxon>
        <taxon>Acari</taxon>
        <taxon>Acariformes</taxon>
        <taxon>Sarcoptiformes</taxon>
        <taxon>Oribatida</taxon>
        <taxon>Brachypylina</taxon>
        <taxon>Oppioidea</taxon>
        <taxon>Oppiidae</taxon>
        <taxon>Oppiella</taxon>
    </lineage>
</organism>
<dbReference type="GO" id="GO:0005261">
    <property type="term" value="F:monoatomic cation channel activity"/>
    <property type="evidence" value="ECO:0007669"/>
    <property type="project" value="TreeGrafter"/>
</dbReference>
<proteinExistence type="predicted"/>
<dbReference type="Pfam" id="PF20262">
    <property type="entry name" value="UNC80_C"/>
    <property type="match status" value="2"/>
</dbReference>
<feature type="compositionally biased region" description="Basic and acidic residues" evidence="1">
    <location>
        <begin position="640"/>
        <end position="657"/>
    </location>
</feature>
<gene>
    <name evidence="3" type="ORF">ONB1V03_LOCUS9970</name>
</gene>
<dbReference type="AlphaFoldDB" id="A0A7R9M4R5"/>